<dbReference type="PANTHER" id="PTHR39456:SF1">
    <property type="entry name" value="METAL-DEPENDENT HYDROLASE"/>
    <property type="match status" value="1"/>
</dbReference>
<keyword evidence="2" id="KW-1185">Reference proteome</keyword>
<dbReference type="RefSeq" id="WP_185006370.1">
    <property type="nucleotide sequence ID" value="NZ_BAAAUI010000005.1"/>
</dbReference>
<evidence type="ECO:0000313" key="1">
    <source>
        <dbReference type="EMBL" id="MBB4680503.1"/>
    </source>
</evidence>
<dbReference type="PANTHER" id="PTHR39456">
    <property type="entry name" value="METAL-DEPENDENT HYDROLASE"/>
    <property type="match status" value="1"/>
</dbReference>
<protein>
    <submittedName>
        <fullName evidence="1">Putative metal-dependent hydrolase</fullName>
    </submittedName>
</protein>
<keyword evidence="1" id="KW-0378">Hydrolase</keyword>
<accession>A0A7W7CFZ1</accession>
<evidence type="ECO:0000313" key="2">
    <source>
        <dbReference type="Proteomes" id="UP000533598"/>
    </source>
</evidence>
<dbReference type="Proteomes" id="UP000533598">
    <property type="component" value="Unassembled WGS sequence"/>
</dbReference>
<comment type="caution">
    <text evidence="1">The sequence shown here is derived from an EMBL/GenBank/DDBJ whole genome shotgun (WGS) entry which is preliminary data.</text>
</comment>
<dbReference type="GO" id="GO:0016787">
    <property type="term" value="F:hydrolase activity"/>
    <property type="evidence" value="ECO:0007669"/>
    <property type="project" value="UniProtKB-KW"/>
</dbReference>
<dbReference type="InterPro" id="IPR016516">
    <property type="entry name" value="UCP07580"/>
</dbReference>
<dbReference type="PIRSF" id="PIRSF007580">
    <property type="entry name" value="UCP07580"/>
    <property type="match status" value="1"/>
</dbReference>
<reference evidence="1 2" key="1">
    <citation type="submission" date="2020-08" db="EMBL/GenBank/DDBJ databases">
        <title>Sequencing the genomes of 1000 actinobacteria strains.</title>
        <authorList>
            <person name="Klenk H.-P."/>
        </authorList>
    </citation>
    <scope>NUCLEOTIDE SEQUENCE [LARGE SCALE GENOMIC DNA]</scope>
    <source>
        <strain evidence="1 2">DSM 44230</strain>
    </source>
</reference>
<dbReference type="Pfam" id="PF10118">
    <property type="entry name" value="Metal_hydrol"/>
    <property type="match status" value="1"/>
</dbReference>
<sequence length="290" mass="33128">MSHEQPDRLVLTPRDVHFDWSKTPLHWVPGEPFTTHILNVTHLLLPEGERWFVRVFQQALPLIRDAELREQVIGFVGQEAVHAEAHQGAQEHLREQGIDPDPYVRQLEWIFGRILGDRDLDARGQRAWLIERLAYVAAVEHVTAFLGQWVLDARGLDRAGLDPTMLDLLRWHGAEEVEHRSVAFDLYQHIDGSYLRRLRAMAVVAPALTLCWVRGLRYLMQADPVLRGQVKSSWRDVPRSARRGLLPGYGSLLRKLSTFLRRSYHPSQEGSTARAVAYLATSPAARAAEH</sequence>
<proteinExistence type="predicted"/>
<name>A0A7W7CFZ1_9PSEU</name>
<gene>
    <name evidence="1" type="ORF">HNR67_006621</name>
</gene>
<dbReference type="AlphaFoldDB" id="A0A7W7CFZ1"/>
<organism evidence="1 2">
    <name type="scientific">Crossiella cryophila</name>
    <dbReference type="NCBI Taxonomy" id="43355"/>
    <lineage>
        <taxon>Bacteria</taxon>
        <taxon>Bacillati</taxon>
        <taxon>Actinomycetota</taxon>
        <taxon>Actinomycetes</taxon>
        <taxon>Pseudonocardiales</taxon>
        <taxon>Pseudonocardiaceae</taxon>
        <taxon>Crossiella</taxon>
    </lineage>
</organism>
<dbReference type="EMBL" id="JACHMH010000001">
    <property type="protein sequence ID" value="MBB4680503.1"/>
    <property type="molecule type" value="Genomic_DNA"/>
</dbReference>